<keyword evidence="2 4" id="KW-0597">Phosphoprotein</keyword>
<sequence length="216" mass="22907">MQFIIADDHPLFRGALRQVLSSLPEEAEIIEVGDFDAAKKLVADGDDIDLLLLDLTMPGGTGLSGLVALKALEPALPIIIVSATDDVATIRHALDLGASGFISKSASMETIGEAVHAVLAGDVWMPENIDLDQAHDPEIEALIAKIRTLTPQQTRVLTMLGEGLLNKQIAYELNVSEATVKAHVSAVLQKLGVDSRTQAVIVLSRIGSDTLTSDTP</sequence>
<comment type="caution">
    <text evidence="7">The sequence shown here is derived from an EMBL/GenBank/DDBJ whole genome shotgun (WGS) entry which is preliminary data.</text>
</comment>
<dbReference type="InterPro" id="IPR051015">
    <property type="entry name" value="EvgA-like"/>
</dbReference>
<evidence type="ECO:0000256" key="1">
    <source>
        <dbReference type="ARBA" id="ARBA00015404"/>
    </source>
</evidence>
<evidence type="ECO:0000256" key="3">
    <source>
        <dbReference type="ARBA" id="ARBA00023125"/>
    </source>
</evidence>
<gene>
    <name evidence="7" type="ORF">OPR82_03090</name>
</gene>
<dbReference type="PROSITE" id="PS50110">
    <property type="entry name" value="RESPONSE_REGULATORY"/>
    <property type="match status" value="1"/>
</dbReference>
<feature type="modified residue" description="4-aspartylphosphate" evidence="4">
    <location>
        <position position="54"/>
    </location>
</feature>
<evidence type="ECO:0000313" key="7">
    <source>
        <dbReference type="EMBL" id="MCX2695758.1"/>
    </source>
</evidence>
<keyword evidence="8" id="KW-1185">Reference proteome</keyword>
<dbReference type="SMART" id="SM00448">
    <property type="entry name" value="REC"/>
    <property type="match status" value="1"/>
</dbReference>
<evidence type="ECO:0000259" key="6">
    <source>
        <dbReference type="PROSITE" id="PS50110"/>
    </source>
</evidence>
<feature type="domain" description="Response regulatory" evidence="6">
    <location>
        <begin position="2"/>
        <end position="119"/>
    </location>
</feature>
<dbReference type="PROSITE" id="PS00622">
    <property type="entry name" value="HTH_LUXR_1"/>
    <property type="match status" value="1"/>
</dbReference>
<dbReference type="CDD" id="cd17535">
    <property type="entry name" value="REC_NarL-like"/>
    <property type="match status" value="1"/>
</dbReference>
<dbReference type="EMBL" id="JAPHAV010000001">
    <property type="protein sequence ID" value="MCX2695758.1"/>
    <property type="molecule type" value="Genomic_DNA"/>
</dbReference>
<dbReference type="SMART" id="SM00421">
    <property type="entry name" value="HTH_LUXR"/>
    <property type="match status" value="1"/>
</dbReference>
<dbReference type="InterPro" id="IPR058245">
    <property type="entry name" value="NreC/VraR/RcsB-like_REC"/>
</dbReference>
<evidence type="ECO:0000313" key="8">
    <source>
        <dbReference type="Proteomes" id="UP001301216"/>
    </source>
</evidence>
<dbReference type="Pfam" id="PF00072">
    <property type="entry name" value="Response_reg"/>
    <property type="match status" value="1"/>
</dbReference>
<name>A0ABT3QJH4_9HYPH</name>
<dbReference type="CDD" id="cd06170">
    <property type="entry name" value="LuxR_C_like"/>
    <property type="match status" value="1"/>
</dbReference>
<dbReference type="InterPro" id="IPR001789">
    <property type="entry name" value="Sig_transdc_resp-reg_receiver"/>
</dbReference>
<dbReference type="RefSeq" id="WP_265982961.1">
    <property type="nucleotide sequence ID" value="NZ_JAPHAV010000001.1"/>
</dbReference>
<evidence type="ECO:0000256" key="4">
    <source>
        <dbReference type="PROSITE-ProRule" id="PRU00169"/>
    </source>
</evidence>
<organism evidence="7 8">
    <name type="scientific">Ochrobactrum chromiisoli</name>
    <dbReference type="NCBI Taxonomy" id="2993941"/>
    <lineage>
        <taxon>Bacteria</taxon>
        <taxon>Pseudomonadati</taxon>
        <taxon>Pseudomonadota</taxon>
        <taxon>Alphaproteobacteria</taxon>
        <taxon>Hyphomicrobiales</taxon>
        <taxon>Brucellaceae</taxon>
        <taxon>Brucella/Ochrobactrum group</taxon>
        <taxon>Ochrobactrum</taxon>
    </lineage>
</organism>
<dbReference type="PANTHER" id="PTHR45566:SF1">
    <property type="entry name" value="HTH-TYPE TRANSCRIPTIONAL REGULATOR YHJB-RELATED"/>
    <property type="match status" value="1"/>
</dbReference>
<dbReference type="SUPFAM" id="SSF52172">
    <property type="entry name" value="CheY-like"/>
    <property type="match status" value="1"/>
</dbReference>
<reference evidence="7 8" key="1">
    <citation type="submission" date="2022-11" db="EMBL/GenBank/DDBJ databases">
        <title>Brucella sp. YY2X, whole genome shotgun sequencing project.</title>
        <authorList>
            <person name="Yang Y."/>
        </authorList>
    </citation>
    <scope>NUCLEOTIDE SEQUENCE [LARGE SCALE GENOMIC DNA]</scope>
    <source>
        <strain evidence="7 8">YY2X</strain>
    </source>
</reference>
<dbReference type="PANTHER" id="PTHR45566">
    <property type="entry name" value="HTH-TYPE TRANSCRIPTIONAL REGULATOR YHJB-RELATED"/>
    <property type="match status" value="1"/>
</dbReference>
<dbReference type="InterPro" id="IPR016032">
    <property type="entry name" value="Sig_transdc_resp-reg_C-effctor"/>
</dbReference>
<dbReference type="Proteomes" id="UP001301216">
    <property type="component" value="Unassembled WGS sequence"/>
</dbReference>
<dbReference type="InterPro" id="IPR000792">
    <property type="entry name" value="Tscrpt_reg_LuxR_C"/>
</dbReference>
<dbReference type="Pfam" id="PF00196">
    <property type="entry name" value="GerE"/>
    <property type="match status" value="1"/>
</dbReference>
<keyword evidence="3" id="KW-0238">DNA-binding</keyword>
<dbReference type="PRINTS" id="PR00038">
    <property type="entry name" value="HTHLUXR"/>
</dbReference>
<dbReference type="SUPFAM" id="SSF46894">
    <property type="entry name" value="C-terminal effector domain of the bipartite response regulators"/>
    <property type="match status" value="1"/>
</dbReference>
<evidence type="ECO:0000259" key="5">
    <source>
        <dbReference type="PROSITE" id="PS50043"/>
    </source>
</evidence>
<feature type="domain" description="HTH luxR-type" evidence="5">
    <location>
        <begin position="142"/>
        <end position="207"/>
    </location>
</feature>
<proteinExistence type="predicted"/>
<dbReference type="Gene3D" id="3.40.50.2300">
    <property type="match status" value="1"/>
</dbReference>
<protein>
    <recommendedName>
        <fullName evidence="1">Flagellar transcriptional regulator FtcR</fullName>
    </recommendedName>
</protein>
<dbReference type="InterPro" id="IPR011006">
    <property type="entry name" value="CheY-like_superfamily"/>
</dbReference>
<dbReference type="PROSITE" id="PS50043">
    <property type="entry name" value="HTH_LUXR_2"/>
    <property type="match status" value="1"/>
</dbReference>
<evidence type="ECO:0000256" key="2">
    <source>
        <dbReference type="ARBA" id="ARBA00022553"/>
    </source>
</evidence>
<accession>A0ABT3QJH4</accession>